<proteinExistence type="predicted"/>
<gene>
    <name evidence="1" type="ORF">TNCT_542301</name>
</gene>
<comment type="caution">
    <text evidence="1">The sequence shown here is derived from an EMBL/GenBank/DDBJ whole genome shotgun (WGS) entry which is preliminary data.</text>
</comment>
<evidence type="ECO:0000313" key="2">
    <source>
        <dbReference type="Proteomes" id="UP000887116"/>
    </source>
</evidence>
<dbReference type="EMBL" id="BMAO01007397">
    <property type="protein sequence ID" value="GFR15635.1"/>
    <property type="molecule type" value="Genomic_DNA"/>
</dbReference>
<reference evidence="1" key="1">
    <citation type="submission" date="2020-07" db="EMBL/GenBank/DDBJ databases">
        <title>Multicomponent nature underlies the extraordinary mechanical properties of spider dragline silk.</title>
        <authorList>
            <person name="Kono N."/>
            <person name="Nakamura H."/>
            <person name="Mori M."/>
            <person name="Yoshida Y."/>
            <person name="Ohtoshi R."/>
            <person name="Malay A.D."/>
            <person name="Moran D.A.P."/>
            <person name="Tomita M."/>
            <person name="Numata K."/>
            <person name="Arakawa K."/>
        </authorList>
    </citation>
    <scope>NUCLEOTIDE SEQUENCE</scope>
</reference>
<dbReference type="AlphaFoldDB" id="A0A8X6H5P7"/>
<protein>
    <submittedName>
        <fullName evidence="1">Uncharacterized protein</fullName>
    </submittedName>
</protein>
<accession>A0A8X6H5P7</accession>
<organism evidence="1 2">
    <name type="scientific">Trichonephila clavata</name>
    <name type="common">Joro spider</name>
    <name type="synonym">Nephila clavata</name>
    <dbReference type="NCBI Taxonomy" id="2740835"/>
    <lineage>
        <taxon>Eukaryota</taxon>
        <taxon>Metazoa</taxon>
        <taxon>Ecdysozoa</taxon>
        <taxon>Arthropoda</taxon>
        <taxon>Chelicerata</taxon>
        <taxon>Arachnida</taxon>
        <taxon>Araneae</taxon>
        <taxon>Araneomorphae</taxon>
        <taxon>Entelegynae</taxon>
        <taxon>Araneoidea</taxon>
        <taxon>Nephilidae</taxon>
        <taxon>Trichonephila</taxon>
    </lineage>
</organism>
<evidence type="ECO:0000313" key="1">
    <source>
        <dbReference type="EMBL" id="GFR15635.1"/>
    </source>
</evidence>
<keyword evidence="2" id="KW-1185">Reference proteome</keyword>
<sequence>MSIGWWRMKFLMMAVPPPGPEARSFLCAEICYVEGVAWFEESFLQSDKIWVIGFNGMEQFFFLVQYTVRVPAD</sequence>
<dbReference type="Proteomes" id="UP000887116">
    <property type="component" value="Unassembled WGS sequence"/>
</dbReference>
<name>A0A8X6H5P7_TRICU</name>